<reference evidence="1 2" key="1">
    <citation type="journal article" date="2019" name="Sci. Rep.">
        <title>Orb-weaving spider Araneus ventricosus genome elucidates the spidroin gene catalogue.</title>
        <authorList>
            <person name="Kono N."/>
            <person name="Nakamura H."/>
            <person name="Ohtoshi R."/>
            <person name="Moran D.A.P."/>
            <person name="Shinohara A."/>
            <person name="Yoshida Y."/>
            <person name="Fujiwara M."/>
            <person name="Mori M."/>
            <person name="Tomita M."/>
            <person name="Arakawa K."/>
        </authorList>
    </citation>
    <scope>NUCLEOTIDE SEQUENCE [LARGE SCALE GENOMIC DNA]</scope>
</reference>
<evidence type="ECO:0000313" key="2">
    <source>
        <dbReference type="Proteomes" id="UP000499080"/>
    </source>
</evidence>
<evidence type="ECO:0000313" key="1">
    <source>
        <dbReference type="EMBL" id="GBO03214.1"/>
    </source>
</evidence>
<dbReference type="Proteomes" id="UP000499080">
    <property type="component" value="Unassembled WGS sequence"/>
</dbReference>
<keyword evidence="2" id="KW-1185">Reference proteome</keyword>
<accession>A0A4Y2TUA8</accession>
<organism evidence="1 2">
    <name type="scientific">Araneus ventricosus</name>
    <name type="common">Orbweaver spider</name>
    <name type="synonym">Epeira ventricosa</name>
    <dbReference type="NCBI Taxonomy" id="182803"/>
    <lineage>
        <taxon>Eukaryota</taxon>
        <taxon>Metazoa</taxon>
        <taxon>Ecdysozoa</taxon>
        <taxon>Arthropoda</taxon>
        <taxon>Chelicerata</taxon>
        <taxon>Arachnida</taxon>
        <taxon>Araneae</taxon>
        <taxon>Araneomorphae</taxon>
        <taxon>Entelegynae</taxon>
        <taxon>Araneoidea</taxon>
        <taxon>Araneidae</taxon>
        <taxon>Araneus</taxon>
    </lineage>
</organism>
<dbReference type="PANTHER" id="PTHR33223:SF6">
    <property type="entry name" value="CCHC-TYPE DOMAIN-CONTAINING PROTEIN"/>
    <property type="match status" value="1"/>
</dbReference>
<dbReference type="EMBL" id="BGPR01030600">
    <property type="protein sequence ID" value="GBO03214.1"/>
    <property type="molecule type" value="Genomic_DNA"/>
</dbReference>
<name>A0A4Y2TUA8_ARAVE</name>
<dbReference type="PANTHER" id="PTHR33223">
    <property type="entry name" value="CCHC-TYPE DOMAIN-CONTAINING PROTEIN"/>
    <property type="match status" value="1"/>
</dbReference>
<comment type="caution">
    <text evidence="1">The sequence shown here is derived from an EMBL/GenBank/DDBJ whole genome shotgun (WGS) entry which is preliminary data.</text>
</comment>
<dbReference type="OrthoDB" id="6434224at2759"/>
<sequence>MANRNRGRRQNEPIVPDLPIQGRNVSMSLVELIPRFSGKNDSVRNFIKRIDEVGQLNNWSPGEKLTILKLKICGDAEKFVSFNIRSEELNDYDHVINALILNFENKTPLTIYLQELAQYTQGDKESIFEFGNRIRCLGNSILQIQANGDNPAVRDASNSALLARFSAGLKPELQRQVLSKNQRTLDDANASARID</sequence>
<proteinExistence type="predicted"/>
<evidence type="ECO:0008006" key="3">
    <source>
        <dbReference type="Google" id="ProtNLM"/>
    </source>
</evidence>
<gene>
    <name evidence="1" type="ORF">AVEN_2483_1</name>
</gene>
<protein>
    <recommendedName>
        <fullName evidence="3">Retrotransposon gag domain-containing protein</fullName>
    </recommendedName>
</protein>
<dbReference type="AlphaFoldDB" id="A0A4Y2TUA8"/>